<dbReference type="Proteomes" id="UP000238479">
    <property type="component" value="Chromosome 2"/>
</dbReference>
<dbReference type="EMBL" id="PDCK01000040">
    <property type="protein sequence ID" value="PRQ47500.1"/>
    <property type="molecule type" value="Genomic_DNA"/>
</dbReference>
<keyword evidence="2" id="KW-0808">Transferase</keyword>
<dbReference type="AlphaFoldDB" id="A0A2P6RM40"/>
<dbReference type="SUPFAM" id="SSF56672">
    <property type="entry name" value="DNA/RNA polymerases"/>
    <property type="match status" value="1"/>
</dbReference>
<dbReference type="STRING" id="74649.A0A2P6RM40"/>
<evidence type="ECO:0000259" key="1">
    <source>
        <dbReference type="Pfam" id="PF07727"/>
    </source>
</evidence>
<feature type="domain" description="Reverse transcriptase Ty1/copia-type" evidence="1">
    <location>
        <begin position="43"/>
        <end position="175"/>
    </location>
</feature>
<gene>
    <name evidence="2" type="ORF">RchiOBHm_Chr2g0100361</name>
</gene>
<evidence type="ECO:0000313" key="2">
    <source>
        <dbReference type="EMBL" id="PRQ47500.1"/>
    </source>
</evidence>
<comment type="caution">
    <text evidence="2">The sequence shown here is derived from an EMBL/GenBank/DDBJ whole genome shotgun (WGS) entry which is preliminary data.</text>
</comment>
<dbReference type="OMA" id="REEVGCK"/>
<dbReference type="InterPro" id="IPR043502">
    <property type="entry name" value="DNA/RNA_pol_sf"/>
</dbReference>
<dbReference type="EC" id="2.7.7.49" evidence="2"/>
<reference evidence="2 3" key="1">
    <citation type="journal article" date="2018" name="Nat. Genet.">
        <title>The Rosa genome provides new insights in the design of modern roses.</title>
        <authorList>
            <person name="Bendahmane M."/>
        </authorList>
    </citation>
    <scope>NUCLEOTIDE SEQUENCE [LARGE SCALE GENOMIC DNA]</scope>
    <source>
        <strain evidence="3">cv. Old Blush</strain>
    </source>
</reference>
<evidence type="ECO:0000313" key="3">
    <source>
        <dbReference type="Proteomes" id="UP000238479"/>
    </source>
</evidence>
<dbReference type="GO" id="GO:0003964">
    <property type="term" value="F:RNA-directed DNA polymerase activity"/>
    <property type="evidence" value="ECO:0007669"/>
    <property type="project" value="UniProtKB-KW"/>
</dbReference>
<dbReference type="InterPro" id="IPR013103">
    <property type="entry name" value="RVT_2"/>
</dbReference>
<dbReference type="Pfam" id="PF07727">
    <property type="entry name" value="RVT_2"/>
    <property type="match status" value="1"/>
</dbReference>
<proteinExistence type="predicted"/>
<name>A0A2P6RM40_ROSCH</name>
<keyword evidence="2" id="KW-0695">RNA-directed DNA polymerase</keyword>
<organism evidence="2 3">
    <name type="scientific">Rosa chinensis</name>
    <name type="common">China rose</name>
    <dbReference type="NCBI Taxonomy" id="74649"/>
    <lineage>
        <taxon>Eukaryota</taxon>
        <taxon>Viridiplantae</taxon>
        <taxon>Streptophyta</taxon>
        <taxon>Embryophyta</taxon>
        <taxon>Tracheophyta</taxon>
        <taxon>Spermatophyta</taxon>
        <taxon>Magnoliopsida</taxon>
        <taxon>eudicotyledons</taxon>
        <taxon>Gunneridae</taxon>
        <taxon>Pentapetalae</taxon>
        <taxon>rosids</taxon>
        <taxon>fabids</taxon>
        <taxon>Rosales</taxon>
        <taxon>Rosaceae</taxon>
        <taxon>Rosoideae</taxon>
        <taxon>Rosoideae incertae sedis</taxon>
        <taxon>Rosa</taxon>
    </lineage>
</organism>
<sequence>MCIISALNLLKKQSIFSPTFCLVLNKVAGHVLFLLATAEILREEVGCKWVFRVKRNPDGSVERYKARFVAKGFHQQHDIDYNETFSSVIKPATIRNVLCLTISRSWPLRQLDVKNVFLHVFLKEDVYMTQPPSFIDQARPSFVCKLNKAIYGLKQAPHAWFHRMTSFLLSVGFVQS</sequence>
<keyword evidence="2" id="KW-0548">Nucleotidyltransferase</keyword>
<dbReference type="Gramene" id="PRQ47500">
    <property type="protein sequence ID" value="PRQ47500"/>
    <property type="gene ID" value="RchiOBHm_Chr2g0100361"/>
</dbReference>
<accession>A0A2P6RM40</accession>
<keyword evidence="3" id="KW-1185">Reference proteome</keyword>
<protein>
    <submittedName>
        <fullName evidence="2">Putative RNA-directed DNA polymerase</fullName>
        <ecNumber evidence="2">2.7.7.49</ecNumber>
    </submittedName>
</protein>